<dbReference type="AlphaFoldDB" id="A0A401UY76"/>
<evidence type="ECO:0000256" key="2">
    <source>
        <dbReference type="SAM" id="Phobius"/>
    </source>
</evidence>
<feature type="transmembrane region" description="Helical" evidence="2">
    <location>
        <begin position="220"/>
        <end position="242"/>
    </location>
</feature>
<evidence type="ECO:0000256" key="1">
    <source>
        <dbReference type="SAM" id="MobiDB-lite"/>
    </source>
</evidence>
<reference evidence="3 4" key="1">
    <citation type="submission" date="2018-11" db="EMBL/GenBank/DDBJ databases">
        <title>Draft genome sequence of Cellulomonas takizawaensis strain TKZ-21.</title>
        <authorList>
            <person name="Yamamura H."/>
            <person name="Hayashi T."/>
            <person name="Hamada M."/>
            <person name="Serisawa Y."/>
            <person name="Matsuyama K."/>
            <person name="Nakagawa Y."/>
            <person name="Otoguro M."/>
            <person name="Yanagida F."/>
            <person name="Hayakawa M."/>
        </authorList>
    </citation>
    <scope>NUCLEOTIDE SEQUENCE [LARGE SCALE GENOMIC DNA]</scope>
    <source>
        <strain evidence="3 4">TKZ-21</strain>
    </source>
</reference>
<protein>
    <recommendedName>
        <fullName evidence="5">DUF4337 domain-containing protein</fullName>
    </recommendedName>
</protein>
<comment type="caution">
    <text evidence="3">The sequence shown here is derived from an EMBL/GenBank/DDBJ whole genome shotgun (WGS) entry which is preliminary data.</text>
</comment>
<evidence type="ECO:0000313" key="4">
    <source>
        <dbReference type="Proteomes" id="UP000288246"/>
    </source>
</evidence>
<dbReference type="EMBL" id="BHYL01000079">
    <property type="protein sequence ID" value="GCD19574.1"/>
    <property type="molecule type" value="Genomic_DNA"/>
</dbReference>
<name>A0A401UY76_9CELL</name>
<evidence type="ECO:0000313" key="3">
    <source>
        <dbReference type="EMBL" id="GCD19574.1"/>
    </source>
</evidence>
<evidence type="ECO:0008006" key="5">
    <source>
        <dbReference type="Google" id="ProtNLM"/>
    </source>
</evidence>
<feature type="transmembrane region" description="Helical" evidence="2">
    <location>
        <begin position="195"/>
        <end position="213"/>
    </location>
</feature>
<proteinExistence type="predicted"/>
<keyword evidence="2" id="KW-0812">Transmembrane</keyword>
<keyword evidence="2" id="KW-0472">Membrane</keyword>
<organism evidence="3 4">
    <name type="scientific">Cellulomonas algicola</name>
    <dbReference type="NCBI Taxonomy" id="2071633"/>
    <lineage>
        <taxon>Bacteria</taxon>
        <taxon>Bacillati</taxon>
        <taxon>Actinomycetota</taxon>
        <taxon>Actinomycetes</taxon>
        <taxon>Micrococcales</taxon>
        <taxon>Cellulomonadaceae</taxon>
        <taxon>Cellulomonas</taxon>
    </lineage>
</organism>
<feature type="region of interest" description="Disordered" evidence="1">
    <location>
        <begin position="1"/>
        <end position="43"/>
    </location>
</feature>
<accession>A0A401UY76</accession>
<keyword evidence="4" id="KW-1185">Reference proteome</keyword>
<keyword evidence="2" id="KW-1133">Transmembrane helix</keyword>
<sequence length="246" mass="27120">MPDEHDAAVREHEVPAHREAEHAAAHREDETADAHRPHAHARREGHVREIVTVVVLSVTAVLTAWSVFEASQWGGEMSIAFSKASSSRIEASRHAAEADAARGYDLQTFAVWVEAVAQDDQPLAEFVRQRFSPHFAPAVDAWLALKPLQDPSAPRSPFAMPSYEPPGTAEAAAADQRAEEWFARGLLLDERSDRYTFLTVLFALVLFFASLSTRGRTERLRWVVLGVALVLLVAGAVLLLAFPKIV</sequence>
<dbReference type="RefSeq" id="WP_124342109.1">
    <property type="nucleotide sequence ID" value="NZ_BHYL01000079.1"/>
</dbReference>
<gene>
    <name evidence="3" type="ORF">CTKZ_11360</name>
</gene>
<dbReference type="Proteomes" id="UP000288246">
    <property type="component" value="Unassembled WGS sequence"/>
</dbReference>
<feature type="transmembrane region" description="Helical" evidence="2">
    <location>
        <begin position="50"/>
        <end position="68"/>
    </location>
</feature>
<dbReference type="OrthoDB" id="3078502at2"/>